<dbReference type="PROSITE" id="PS00455">
    <property type="entry name" value="AMP_BINDING"/>
    <property type="match status" value="1"/>
</dbReference>
<dbReference type="PANTHER" id="PTHR43201:SF32">
    <property type="entry name" value="2-SUCCINYLBENZOATE--COA LIGASE, CHLOROPLASTIC_PEROXISOMAL"/>
    <property type="match status" value="1"/>
</dbReference>
<sequence>MSRLLTLHDPATARRYYEAGLWHDETFYALLAKHAAARPDAKAVRDSARHLTWGQLKDWVDAIADSLHEAGVVTGERVALWASNRVEVVAAFLACSRQGYVCNPSLHRNYTVEEITGLLQRVGATAAVVETGWGADTDRHDPVAALQGLEAMRKVFVLPPQREEGDLPKIGTAPRSLRAPDPNPDSVCYLAFTSGTTGRPKGVMHSDNSLLANCRDLVKDWHHDTSTVLLTLSPLSHHIAWVAVGQWLVAGMELIIDDPAPGRSRLDWMVETGATYVMGVPTHAMDIQAEQARRGIEKLGSVNLFYMAGSPIPPAVAERFVRQGVRPQNIYGMTENSSHQYTHPVDDEATICATCGRGGAGYEVRIFSQENRDEEVPPGTIGEIGGKGAALMLGYFDNQAATEGSFNRDGWFLSGDLGVLDGNGNLSIVGRLKDVVIRGGHNIFPARVEDLAVKHPNIAKAAAFPVPDERLGEKLALAILPSGESPDAATVLSHLYAVGLSKYDMPEYFLVMDSFPLTPSGKILKRELAEWAKTGRIAPEPCRFKQPEDA</sequence>
<protein>
    <submittedName>
        <fullName evidence="3">Acyl-CoA synthetase</fullName>
    </submittedName>
</protein>
<feature type="domain" description="AMP-dependent synthetase/ligase" evidence="1">
    <location>
        <begin position="32"/>
        <end position="396"/>
    </location>
</feature>
<reference evidence="3 4" key="1">
    <citation type="submission" date="2016-10" db="EMBL/GenBank/DDBJ databases">
        <authorList>
            <person name="Varghese N."/>
            <person name="Submissions S."/>
        </authorList>
    </citation>
    <scope>NUCLEOTIDE SEQUENCE [LARGE SCALE GENOMIC DNA]</scope>
    <source>
        <strain evidence="3 4">DSM 18839</strain>
    </source>
</reference>
<name>A0A8G2BF17_9PROT</name>
<dbReference type="InterPro" id="IPR045851">
    <property type="entry name" value="AMP-bd_C_sf"/>
</dbReference>
<evidence type="ECO:0000259" key="1">
    <source>
        <dbReference type="Pfam" id="PF00501"/>
    </source>
</evidence>
<comment type="caution">
    <text evidence="3">The sequence shown here is derived from an EMBL/GenBank/DDBJ whole genome shotgun (WGS) entry which is preliminary data.</text>
</comment>
<dbReference type="GO" id="GO:0031956">
    <property type="term" value="F:medium-chain fatty acid-CoA ligase activity"/>
    <property type="evidence" value="ECO:0007669"/>
    <property type="project" value="TreeGrafter"/>
</dbReference>
<dbReference type="EMBL" id="FNBW01000001">
    <property type="protein sequence ID" value="SDF15261.1"/>
    <property type="molecule type" value="Genomic_DNA"/>
</dbReference>
<dbReference type="InterPro" id="IPR020845">
    <property type="entry name" value="AMP-binding_CS"/>
</dbReference>
<evidence type="ECO:0000259" key="2">
    <source>
        <dbReference type="Pfam" id="PF13193"/>
    </source>
</evidence>
<dbReference type="Pfam" id="PF13193">
    <property type="entry name" value="AMP-binding_C"/>
    <property type="match status" value="1"/>
</dbReference>
<dbReference type="SUPFAM" id="SSF56801">
    <property type="entry name" value="Acetyl-CoA synthetase-like"/>
    <property type="match status" value="1"/>
</dbReference>
<dbReference type="Pfam" id="PF00501">
    <property type="entry name" value="AMP-binding"/>
    <property type="match status" value="1"/>
</dbReference>
<dbReference type="InterPro" id="IPR042099">
    <property type="entry name" value="ANL_N_sf"/>
</dbReference>
<organism evidence="3 4">
    <name type="scientific">Thalassobaculum litoreum DSM 18839</name>
    <dbReference type="NCBI Taxonomy" id="1123362"/>
    <lineage>
        <taxon>Bacteria</taxon>
        <taxon>Pseudomonadati</taxon>
        <taxon>Pseudomonadota</taxon>
        <taxon>Alphaproteobacteria</taxon>
        <taxon>Rhodospirillales</taxon>
        <taxon>Thalassobaculaceae</taxon>
        <taxon>Thalassobaculum</taxon>
    </lineage>
</organism>
<dbReference type="InterPro" id="IPR000873">
    <property type="entry name" value="AMP-dep_synth/lig_dom"/>
</dbReference>
<dbReference type="RefSeq" id="WP_093147843.1">
    <property type="nucleotide sequence ID" value="NZ_FNBW01000001.1"/>
</dbReference>
<proteinExistence type="predicted"/>
<dbReference type="Gene3D" id="3.40.50.12780">
    <property type="entry name" value="N-terminal domain of ligase-like"/>
    <property type="match status" value="1"/>
</dbReference>
<dbReference type="InterPro" id="IPR025110">
    <property type="entry name" value="AMP-bd_C"/>
</dbReference>
<evidence type="ECO:0000313" key="3">
    <source>
        <dbReference type="EMBL" id="SDF15261.1"/>
    </source>
</evidence>
<feature type="domain" description="AMP-binding enzyme C-terminal" evidence="2">
    <location>
        <begin position="448"/>
        <end position="522"/>
    </location>
</feature>
<keyword evidence="4" id="KW-1185">Reference proteome</keyword>
<gene>
    <name evidence="3" type="ORF">SAMN05660686_00476</name>
</gene>
<dbReference type="GO" id="GO:0006631">
    <property type="term" value="P:fatty acid metabolic process"/>
    <property type="evidence" value="ECO:0007669"/>
    <property type="project" value="TreeGrafter"/>
</dbReference>
<dbReference type="Gene3D" id="3.30.300.30">
    <property type="match status" value="1"/>
</dbReference>
<accession>A0A8G2BF17</accession>
<evidence type="ECO:0000313" key="4">
    <source>
        <dbReference type="Proteomes" id="UP000198615"/>
    </source>
</evidence>
<dbReference type="OrthoDB" id="9803968at2"/>
<dbReference type="Proteomes" id="UP000198615">
    <property type="component" value="Unassembled WGS sequence"/>
</dbReference>
<dbReference type="PANTHER" id="PTHR43201">
    <property type="entry name" value="ACYL-COA SYNTHETASE"/>
    <property type="match status" value="1"/>
</dbReference>
<dbReference type="AlphaFoldDB" id="A0A8G2BF17"/>